<evidence type="ECO:0000256" key="6">
    <source>
        <dbReference type="ARBA" id="ARBA00022801"/>
    </source>
</evidence>
<keyword evidence="12" id="KW-1185">Reference proteome</keyword>
<evidence type="ECO:0000256" key="5">
    <source>
        <dbReference type="ARBA" id="ARBA00022737"/>
    </source>
</evidence>
<keyword evidence="8" id="KW-0832">Ubl conjugation</keyword>
<dbReference type="OrthoDB" id="1925875at2759"/>
<accession>A0A9E7K6G5</accession>
<sequence length="1125" mass="123474">MDERKEEEKEAEAEAAGRSSAPQRKGKSYSQPLSRDAVLSTSARRKHSLDDDTLSSPSDNAAAAPRALSCGHYNSSSPPSHHHRHKHSSSVEEIRFPLSQQLPPSVPSPPHHHHQHAPTAPVSFGNPFSIDYHRGGSSLSDSDGSLTLERVMSEYGGTPGTIPEFMGNGGGVGIFRVPHRSAMHPDRPPALEVRPHPLRETQAGSFLRTIACTNWQLWAGQESGLRVWNRKDVFESWGPGVMVKRGDEKSAPFSESCRTSPTLCLVVDGANGLIWSGHKDGKIRSWKMDQPTSANSSLDDGGCASAIGGAPPFREGLSWPAHQRSPVLSMVVTSYGEIWSGSEGGVIRAWPWDAIEKALSLSVEERHMAALLVERSYIDLRSQVTVGGVCNLPAVDVKYMASDNCRAKVWSAGSLTFALWDSRTRDLLKVVTRVELPSAQDPYVEDEMKIKFVSSSKKEKSQGSVSFFQRSRNALIGAADAVRRAAVKGTFGDDNRRTEALAISMDGIIWTGCTNGSVILWDGSGNRLQEVQHHSSSVQSICTYGPRVWVGYVSGKVQVMDLDGNLIGEWVAHGSPVIKMVVGGQYLFTLAHHGGIRGWNIRSPGPIDDLLRTELANREQSYAKYENIKILTGTWNVGQERAAHDSLIIWLGGAASEVGLVVVGLQEVEMGAGFLAMAAAKETVGLEGSANGQWWLGTIGKTLDEGTSFQRVGSRQLAGLLIAAWARKSLRPYIGDVDAAAVPCGFGRAIGNKGAVGLRMRVYDRVICFVNCHFAAHLEAVSRRNADFDHVYRTMAFSRPTTGLHGAAAGPTSVQLNRGVTGSQPDDGRPELSEADMVVFLGDFNYRLHSITYDEARDMVSQRCFDWLREKDQLRAEMKAGKVFQGMREGQIKFPPTYKFERHQPGLSACMDVTDSDHKPVRCIFSVEIAHADELIRRQVCGEITSTGKLRSTLEESRAVPDFIVSTNDIILKNQETCTLRITNKSEKYKAIFQIICEGESIIQGDENSSKLCARCSFGFPSWLEVQPAVGVLKPGQTIDVAVRHEDVLTQEQSIDGVPQNWWTENTRDKEVELLVNVTGTGSTEHKSHRVHVRHCFSFRSDSGDRRGTSRRSQSSNQQKSDVRD</sequence>
<keyword evidence="5" id="KW-0677">Repeat</keyword>
<dbReference type="InterPro" id="IPR056455">
    <property type="entry name" value="Ig-like_IP5PC_F"/>
</dbReference>
<feature type="domain" description="Inositol polyphosphate-related phosphatase" evidence="10">
    <location>
        <begin position="626"/>
        <end position="933"/>
    </location>
</feature>
<evidence type="ECO:0000256" key="4">
    <source>
        <dbReference type="ARBA" id="ARBA00022723"/>
    </source>
</evidence>
<dbReference type="Pfam" id="PF23754">
    <property type="entry name" value="Beta-prop_IP5PC_F"/>
    <property type="match status" value="1"/>
</dbReference>
<dbReference type="EMBL" id="CP097507">
    <property type="protein sequence ID" value="URE06336.1"/>
    <property type="molecule type" value="Genomic_DNA"/>
</dbReference>
<dbReference type="Pfam" id="PF23755">
    <property type="entry name" value="Ig-like_IP5PC_F"/>
    <property type="match status" value="1"/>
</dbReference>
<evidence type="ECO:0000256" key="8">
    <source>
        <dbReference type="ARBA" id="ARBA00022843"/>
    </source>
</evidence>
<dbReference type="FunFam" id="3.60.10.10:FF:000011">
    <property type="entry name" value="Type II inositol polyphosphate 5-phosphatase 15"/>
    <property type="match status" value="1"/>
</dbReference>
<dbReference type="SMART" id="SM00128">
    <property type="entry name" value="IPPc"/>
    <property type="match status" value="1"/>
</dbReference>
<comment type="similarity">
    <text evidence="2">Belongs to the inositol polyphosphate 5-phosphatase family.</text>
</comment>
<feature type="region of interest" description="Disordered" evidence="9">
    <location>
        <begin position="1102"/>
        <end position="1125"/>
    </location>
</feature>
<evidence type="ECO:0000256" key="1">
    <source>
        <dbReference type="ARBA" id="ARBA00001946"/>
    </source>
</evidence>
<feature type="region of interest" description="Disordered" evidence="9">
    <location>
        <begin position="808"/>
        <end position="831"/>
    </location>
</feature>
<evidence type="ECO:0000256" key="2">
    <source>
        <dbReference type="ARBA" id="ARBA00010768"/>
    </source>
</evidence>
<evidence type="ECO:0000259" key="10">
    <source>
        <dbReference type="SMART" id="SM00128"/>
    </source>
</evidence>
<dbReference type="GO" id="GO:0046856">
    <property type="term" value="P:phosphatidylinositol dephosphorylation"/>
    <property type="evidence" value="ECO:0007669"/>
    <property type="project" value="InterPro"/>
</dbReference>
<dbReference type="GO" id="GO:0009846">
    <property type="term" value="P:pollen germination"/>
    <property type="evidence" value="ECO:0007669"/>
    <property type="project" value="UniProtKB-ARBA"/>
</dbReference>
<proteinExistence type="inferred from homology"/>
<reference evidence="11" key="1">
    <citation type="submission" date="2022-05" db="EMBL/GenBank/DDBJ databases">
        <title>The Musa troglodytarum L. genome provides insights into the mechanism of non-climacteric behaviour and enrichment of carotenoids.</title>
        <authorList>
            <person name="Wang J."/>
        </authorList>
    </citation>
    <scope>NUCLEOTIDE SEQUENCE</scope>
    <source>
        <tissue evidence="11">Leaf</tissue>
    </source>
</reference>
<dbReference type="Pfam" id="PF22669">
    <property type="entry name" value="Exo_endo_phos2"/>
    <property type="match status" value="1"/>
</dbReference>
<comment type="cofactor">
    <cofactor evidence="1">
        <name>Mg(2+)</name>
        <dbReference type="ChEBI" id="CHEBI:18420"/>
    </cofactor>
</comment>
<dbReference type="GO" id="GO:0046872">
    <property type="term" value="F:metal ion binding"/>
    <property type="evidence" value="ECO:0007669"/>
    <property type="project" value="UniProtKB-KW"/>
</dbReference>
<dbReference type="Proteomes" id="UP001055439">
    <property type="component" value="Chromosome 5"/>
</dbReference>
<dbReference type="InterPro" id="IPR036322">
    <property type="entry name" value="WD40_repeat_dom_sf"/>
</dbReference>
<keyword evidence="7" id="KW-0460">Magnesium</keyword>
<dbReference type="SUPFAM" id="SSF50978">
    <property type="entry name" value="WD40 repeat-like"/>
    <property type="match status" value="1"/>
</dbReference>
<protein>
    <submittedName>
        <fullName evidence="11">IPPc</fullName>
    </submittedName>
</protein>
<dbReference type="InterPro" id="IPR015943">
    <property type="entry name" value="WD40/YVTN_repeat-like_dom_sf"/>
</dbReference>
<evidence type="ECO:0000256" key="3">
    <source>
        <dbReference type="ARBA" id="ARBA00022499"/>
    </source>
</evidence>
<dbReference type="AlphaFoldDB" id="A0A9E7K6G5"/>
<organism evidence="11 12">
    <name type="scientific">Musa troglodytarum</name>
    <name type="common">fe'i banana</name>
    <dbReference type="NCBI Taxonomy" id="320322"/>
    <lineage>
        <taxon>Eukaryota</taxon>
        <taxon>Viridiplantae</taxon>
        <taxon>Streptophyta</taxon>
        <taxon>Embryophyta</taxon>
        <taxon>Tracheophyta</taxon>
        <taxon>Spermatophyta</taxon>
        <taxon>Magnoliopsida</taxon>
        <taxon>Liliopsida</taxon>
        <taxon>Zingiberales</taxon>
        <taxon>Musaceae</taxon>
        <taxon>Musa</taxon>
    </lineage>
</organism>
<dbReference type="InterPro" id="IPR056454">
    <property type="entry name" value="Beta-prop_IP5PC_F"/>
</dbReference>
<dbReference type="Gene3D" id="3.60.10.10">
    <property type="entry name" value="Endonuclease/exonuclease/phosphatase"/>
    <property type="match status" value="1"/>
</dbReference>
<evidence type="ECO:0000313" key="11">
    <source>
        <dbReference type="EMBL" id="URE06336.1"/>
    </source>
</evidence>
<dbReference type="PANTHER" id="PTHR11200:SF300">
    <property type="entry name" value="TYPE II INOSITOL 1,4,5-TRISPHOSPHATE 5-PHOSPHATASE"/>
    <property type="match status" value="1"/>
</dbReference>
<keyword evidence="3" id="KW-1017">Isopeptide bond</keyword>
<dbReference type="InterPro" id="IPR000300">
    <property type="entry name" value="IPPc"/>
</dbReference>
<dbReference type="InterPro" id="IPR001680">
    <property type="entry name" value="WD40_rpt"/>
</dbReference>
<keyword evidence="6" id="KW-0378">Hydrolase</keyword>
<evidence type="ECO:0000256" key="7">
    <source>
        <dbReference type="ARBA" id="ARBA00022842"/>
    </source>
</evidence>
<dbReference type="InterPro" id="IPR046985">
    <property type="entry name" value="IP5"/>
</dbReference>
<dbReference type="Gene3D" id="2.130.10.10">
    <property type="entry name" value="YVTN repeat-like/Quinoprotein amine dehydrogenase"/>
    <property type="match status" value="1"/>
</dbReference>
<dbReference type="SMART" id="SM00320">
    <property type="entry name" value="WD40"/>
    <property type="match status" value="5"/>
</dbReference>
<evidence type="ECO:0000256" key="9">
    <source>
        <dbReference type="SAM" id="MobiDB-lite"/>
    </source>
</evidence>
<evidence type="ECO:0000313" key="12">
    <source>
        <dbReference type="Proteomes" id="UP001055439"/>
    </source>
</evidence>
<name>A0A9E7K6G5_9LILI</name>
<gene>
    <name evidence="11" type="ORF">MUK42_18921</name>
</gene>
<feature type="compositionally biased region" description="Polar residues" evidence="9">
    <location>
        <begin position="812"/>
        <end position="824"/>
    </location>
</feature>
<dbReference type="PANTHER" id="PTHR11200">
    <property type="entry name" value="INOSITOL 5-PHOSPHATASE"/>
    <property type="match status" value="1"/>
</dbReference>
<dbReference type="InterPro" id="IPR036691">
    <property type="entry name" value="Endo/exonu/phosph_ase_sf"/>
</dbReference>
<feature type="region of interest" description="Disordered" evidence="9">
    <location>
        <begin position="1"/>
        <end position="125"/>
    </location>
</feature>
<keyword evidence="4" id="KW-0479">Metal-binding</keyword>
<dbReference type="GO" id="GO:0004439">
    <property type="term" value="F:phosphatidylinositol-4,5-bisphosphate 5-phosphatase activity"/>
    <property type="evidence" value="ECO:0007669"/>
    <property type="project" value="TreeGrafter"/>
</dbReference>
<dbReference type="SUPFAM" id="SSF56219">
    <property type="entry name" value="DNase I-like"/>
    <property type="match status" value="1"/>
</dbReference>